<dbReference type="PATRIC" id="fig|1341683.3.peg.1139"/>
<gene>
    <name evidence="2" type="ORF">P255_01149</name>
</gene>
<dbReference type="Proteomes" id="UP000018418">
    <property type="component" value="Unassembled WGS sequence"/>
</dbReference>
<reference evidence="2 3" key="1">
    <citation type="submission" date="2013-10" db="EMBL/GenBank/DDBJ databases">
        <title>The Genome Sequence of Acinetobacter brisouii CIP 110357.</title>
        <authorList>
            <consortium name="The Broad Institute Genomics Platform"/>
            <consortium name="The Broad Institute Genome Sequencing Center for Infectious Disease"/>
            <person name="Cerqueira G."/>
            <person name="Feldgarden M."/>
            <person name="Courvalin P."/>
            <person name="Grillot-Courvalin C."/>
            <person name="Clermont D."/>
            <person name="Rocha E."/>
            <person name="Yoon E.-J."/>
            <person name="Nemec A."/>
            <person name="Young S.K."/>
            <person name="Zeng Q."/>
            <person name="Gargeya S."/>
            <person name="Fitzgerald M."/>
            <person name="Abouelleil A."/>
            <person name="Alvarado L."/>
            <person name="Berlin A.M."/>
            <person name="Chapman S.B."/>
            <person name="Gainer-Dewar J."/>
            <person name="Goldberg J."/>
            <person name="Gnerre S."/>
            <person name="Griggs A."/>
            <person name="Gujja S."/>
            <person name="Hansen M."/>
            <person name="Howarth C."/>
            <person name="Imamovic A."/>
            <person name="Ireland A."/>
            <person name="Larimer J."/>
            <person name="McCowan C."/>
            <person name="Murphy C."/>
            <person name="Pearson M."/>
            <person name="Poon T.W."/>
            <person name="Priest M."/>
            <person name="Roberts A."/>
            <person name="Saif S."/>
            <person name="Shea T."/>
            <person name="Sykes S."/>
            <person name="Wortman J."/>
            <person name="Nusbaum C."/>
            <person name="Birren B."/>
        </authorList>
    </citation>
    <scope>NUCLEOTIDE SEQUENCE [LARGE SCALE GENOMIC DNA]</scope>
    <source>
        <strain evidence="2 3">CIP 110357</strain>
    </source>
</reference>
<evidence type="ECO:0000259" key="1">
    <source>
        <dbReference type="Pfam" id="PF12697"/>
    </source>
</evidence>
<dbReference type="EMBL" id="AYEU01000004">
    <property type="protein sequence ID" value="ESK52053.1"/>
    <property type="molecule type" value="Genomic_DNA"/>
</dbReference>
<accession>V2UC46</accession>
<dbReference type="PANTHER" id="PTHR43798">
    <property type="entry name" value="MONOACYLGLYCEROL LIPASE"/>
    <property type="match status" value="1"/>
</dbReference>
<dbReference type="PANTHER" id="PTHR43798:SF29">
    <property type="entry name" value="AB HYDROLASE-1 DOMAIN-CONTAINING PROTEIN"/>
    <property type="match status" value="1"/>
</dbReference>
<dbReference type="InterPro" id="IPR050266">
    <property type="entry name" value="AB_hydrolase_sf"/>
</dbReference>
<feature type="domain" description="AB hydrolase-1" evidence="1">
    <location>
        <begin position="8"/>
        <end position="224"/>
    </location>
</feature>
<dbReference type="STRING" id="396323.VH98_03875"/>
<dbReference type="HOGENOM" id="CLU_020336_29_1_6"/>
<dbReference type="Pfam" id="PF12697">
    <property type="entry name" value="Abhydrolase_6"/>
    <property type="match status" value="1"/>
</dbReference>
<dbReference type="AlphaFoldDB" id="V2UC46"/>
<sequence>MLSPLPTVVFIPGLLNDEKLWQHQTDALSQHVNIVIADLSQDDNLPAMAKRILNQAPEKFALVGLSMGGYVAFEVLRQAPERVIKLALFDTSARPDSITSAKHRQATINSIQTGKFMGVTNKLLPQIIHPSRVHDPIGEEIKAMAQRIGGIGFINQQKAILARVDSRPFLADIHIPTLVAVGENDLVTPVKLAQEMHEGIPNSELHIFKHCGHLPPLECPEETTALLQHWLAS</sequence>
<organism evidence="2 3">
    <name type="scientific">Acinetobacter brisouii CIP 110357</name>
    <dbReference type="NCBI Taxonomy" id="1341683"/>
    <lineage>
        <taxon>Bacteria</taxon>
        <taxon>Pseudomonadati</taxon>
        <taxon>Pseudomonadota</taxon>
        <taxon>Gammaproteobacteria</taxon>
        <taxon>Moraxellales</taxon>
        <taxon>Moraxellaceae</taxon>
        <taxon>Acinetobacter</taxon>
    </lineage>
</organism>
<comment type="caution">
    <text evidence="2">The sequence shown here is derived from an EMBL/GenBank/DDBJ whole genome shotgun (WGS) entry which is preliminary data.</text>
</comment>
<dbReference type="InterPro" id="IPR029058">
    <property type="entry name" value="AB_hydrolase_fold"/>
</dbReference>
<dbReference type="RefSeq" id="WP_004901381.1">
    <property type="nucleotide sequence ID" value="NZ_BBTI01000012.1"/>
</dbReference>
<protein>
    <recommendedName>
        <fullName evidence="1">AB hydrolase-1 domain-containing protein</fullName>
    </recommendedName>
</protein>
<dbReference type="OrthoDB" id="2086224at2"/>
<evidence type="ECO:0000313" key="3">
    <source>
        <dbReference type="Proteomes" id="UP000018418"/>
    </source>
</evidence>
<evidence type="ECO:0000313" key="2">
    <source>
        <dbReference type="EMBL" id="ESK52053.1"/>
    </source>
</evidence>
<name>V2UC46_9GAMM</name>
<dbReference type="SUPFAM" id="SSF53474">
    <property type="entry name" value="alpha/beta-Hydrolases"/>
    <property type="match status" value="1"/>
</dbReference>
<dbReference type="Gene3D" id="3.40.50.1820">
    <property type="entry name" value="alpha/beta hydrolase"/>
    <property type="match status" value="1"/>
</dbReference>
<proteinExistence type="predicted"/>
<dbReference type="PRINTS" id="PR00111">
    <property type="entry name" value="ABHYDROLASE"/>
</dbReference>
<keyword evidence="3" id="KW-1185">Reference proteome</keyword>
<dbReference type="InterPro" id="IPR000073">
    <property type="entry name" value="AB_hydrolase_1"/>
</dbReference>